<dbReference type="Pfam" id="PF00255">
    <property type="entry name" value="GSHPx"/>
    <property type="match status" value="1"/>
</dbReference>
<dbReference type="InterPro" id="IPR029759">
    <property type="entry name" value="GPX_AS"/>
</dbReference>
<dbReference type="InterPro" id="IPR036249">
    <property type="entry name" value="Thioredoxin-like_sf"/>
</dbReference>
<dbReference type="RefSeq" id="WP_048593540.1">
    <property type="nucleotide sequence ID" value="NZ_CVLB01000001.1"/>
</dbReference>
<feature type="domain" description="Thioredoxin" evidence="6">
    <location>
        <begin position="1"/>
        <end position="157"/>
    </location>
</feature>
<evidence type="ECO:0000313" key="7">
    <source>
        <dbReference type="EMBL" id="CRF31822.1"/>
    </source>
</evidence>
<dbReference type="OrthoDB" id="9809733at2"/>
<dbReference type="CDD" id="cd00340">
    <property type="entry name" value="GSH_Peroxidase"/>
    <property type="match status" value="1"/>
</dbReference>
<dbReference type="PIRSF" id="PIRSF000303">
    <property type="entry name" value="Glutathion_perox"/>
    <property type="match status" value="1"/>
</dbReference>
<accession>A0A0G4K495</accession>
<comment type="similarity">
    <text evidence="1 5">Belongs to the glutathione peroxidase family.</text>
</comment>
<feature type="active site" evidence="4">
    <location>
        <position position="35"/>
    </location>
</feature>
<reference evidence="8" key="1">
    <citation type="submission" date="2015-04" db="EMBL/GenBank/DDBJ databases">
        <authorList>
            <person name="Mushtaq Mamoona"/>
        </authorList>
    </citation>
    <scope>NUCLEOTIDE SEQUENCE [LARGE SCALE GENOMIC DNA]</scope>
    <source>
        <strain evidence="8">AN4859/03</strain>
    </source>
</reference>
<dbReference type="Gene3D" id="3.40.30.10">
    <property type="entry name" value="Glutaredoxin"/>
    <property type="match status" value="1"/>
</dbReference>
<dbReference type="PANTHER" id="PTHR11592:SF78">
    <property type="entry name" value="GLUTATHIONE PEROXIDASE"/>
    <property type="match status" value="1"/>
</dbReference>
<evidence type="ECO:0000259" key="6">
    <source>
        <dbReference type="PROSITE" id="PS51352"/>
    </source>
</evidence>
<organism evidence="7 8">
    <name type="scientific">Brachyspira suanatina</name>
    <dbReference type="NCBI Taxonomy" id="381802"/>
    <lineage>
        <taxon>Bacteria</taxon>
        <taxon>Pseudomonadati</taxon>
        <taxon>Spirochaetota</taxon>
        <taxon>Spirochaetia</taxon>
        <taxon>Brachyspirales</taxon>
        <taxon>Brachyspiraceae</taxon>
        <taxon>Brachyspira</taxon>
    </lineage>
</organism>
<dbReference type="PROSITE" id="PS51355">
    <property type="entry name" value="GLUTATHIONE_PEROXID_3"/>
    <property type="match status" value="1"/>
</dbReference>
<dbReference type="GO" id="GO:0004601">
    <property type="term" value="F:peroxidase activity"/>
    <property type="evidence" value="ECO:0007669"/>
    <property type="project" value="UniProtKB-KW"/>
</dbReference>
<keyword evidence="2 5" id="KW-0575">Peroxidase</keyword>
<dbReference type="GO" id="GO:0034599">
    <property type="term" value="P:cellular response to oxidative stress"/>
    <property type="evidence" value="ECO:0007669"/>
    <property type="project" value="TreeGrafter"/>
</dbReference>
<proteinExistence type="inferred from homology"/>
<dbReference type="SUPFAM" id="SSF52833">
    <property type="entry name" value="Thioredoxin-like"/>
    <property type="match status" value="1"/>
</dbReference>
<dbReference type="Proteomes" id="UP000043763">
    <property type="component" value="Unassembled WGS sequence"/>
</dbReference>
<keyword evidence="8" id="KW-1185">Reference proteome</keyword>
<evidence type="ECO:0000313" key="8">
    <source>
        <dbReference type="Proteomes" id="UP000043763"/>
    </source>
</evidence>
<name>A0A0G4K495_9SPIR</name>
<dbReference type="PANTHER" id="PTHR11592">
    <property type="entry name" value="GLUTATHIONE PEROXIDASE"/>
    <property type="match status" value="1"/>
</dbReference>
<dbReference type="PROSITE" id="PS00763">
    <property type="entry name" value="GLUTATHIONE_PEROXID_2"/>
    <property type="match status" value="1"/>
</dbReference>
<dbReference type="PROSITE" id="PS51352">
    <property type="entry name" value="THIOREDOXIN_2"/>
    <property type="match status" value="1"/>
</dbReference>
<keyword evidence="3 5" id="KW-0560">Oxidoreductase</keyword>
<protein>
    <recommendedName>
        <fullName evidence="5">Glutathione peroxidase</fullName>
    </recommendedName>
</protein>
<dbReference type="PRINTS" id="PR01011">
    <property type="entry name" value="GLUTPROXDASE"/>
</dbReference>
<evidence type="ECO:0000256" key="4">
    <source>
        <dbReference type="PIRSR" id="PIRSR000303-1"/>
    </source>
</evidence>
<dbReference type="InterPro" id="IPR029760">
    <property type="entry name" value="GPX_CS"/>
</dbReference>
<evidence type="ECO:0000256" key="2">
    <source>
        <dbReference type="ARBA" id="ARBA00022559"/>
    </source>
</evidence>
<sequence>MSIYDFNVKDINGNDVSLAKYKNKVILIVNTATRCGFTNQYKDLENIYENYNNRGFEILDFPCNQFLNQAPESDEKIDNFCKLKYNTTFDRFKKIDVKGNNIEPLYSYLINNSNYLFNKDIKWNFTKFLIDRNGNIVKRFFSFSSGSTISKYIDKII</sequence>
<dbReference type="EMBL" id="CVLB01000001">
    <property type="protein sequence ID" value="CRF31822.1"/>
    <property type="molecule type" value="Genomic_DNA"/>
</dbReference>
<dbReference type="FunFam" id="3.40.30.10:FF:000010">
    <property type="entry name" value="Glutathione peroxidase"/>
    <property type="match status" value="1"/>
</dbReference>
<dbReference type="InterPro" id="IPR013766">
    <property type="entry name" value="Thioredoxin_domain"/>
</dbReference>
<gene>
    <name evidence="7" type="ORF">BRSU_0395</name>
</gene>
<dbReference type="AlphaFoldDB" id="A0A0G4K495"/>
<evidence type="ECO:0000256" key="3">
    <source>
        <dbReference type="ARBA" id="ARBA00023002"/>
    </source>
</evidence>
<evidence type="ECO:0000256" key="5">
    <source>
        <dbReference type="RuleBase" id="RU000499"/>
    </source>
</evidence>
<dbReference type="InterPro" id="IPR000889">
    <property type="entry name" value="Glutathione_peroxidase"/>
</dbReference>
<evidence type="ECO:0000256" key="1">
    <source>
        <dbReference type="ARBA" id="ARBA00006926"/>
    </source>
</evidence>
<dbReference type="PROSITE" id="PS00460">
    <property type="entry name" value="GLUTATHIONE_PEROXID_1"/>
    <property type="match status" value="1"/>
</dbReference>